<feature type="compositionally biased region" description="Low complexity" evidence="1">
    <location>
        <begin position="10"/>
        <end position="19"/>
    </location>
</feature>
<protein>
    <recommendedName>
        <fullName evidence="2">RNA polymerase sigma-70 region 1.2 domain-containing protein</fullName>
    </recommendedName>
</protein>
<feature type="region of interest" description="Disordered" evidence="1">
    <location>
        <begin position="1"/>
        <end position="23"/>
    </location>
</feature>
<organism evidence="3 4">
    <name type="scientific">Tectimicrobiota bacterium</name>
    <dbReference type="NCBI Taxonomy" id="2528274"/>
    <lineage>
        <taxon>Bacteria</taxon>
        <taxon>Pseudomonadati</taxon>
        <taxon>Nitrospinota/Tectimicrobiota group</taxon>
        <taxon>Candidatus Tectimicrobiota</taxon>
    </lineage>
</organism>
<comment type="caution">
    <text evidence="3">The sequence shown here is derived from an EMBL/GenBank/DDBJ whole genome shotgun (WGS) entry which is preliminary data.</text>
</comment>
<accession>A0A932CQD3</accession>
<dbReference type="GO" id="GO:0003677">
    <property type="term" value="F:DNA binding"/>
    <property type="evidence" value="ECO:0007669"/>
    <property type="project" value="InterPro"/>
</dbReference>
<dbReference type="Pfam" id="PF00140">
    <property type="entry name" value="Sigma70_r1_2"/>
    <property type="match status" value="1"/>
</dbReference>
<evidence type="ECO:0000259" key="2">
    <source>
        <dbReference type="Pfam" id="PF00140"/>
    </source>
</evidence>
<evidence type="ECO:0000256" key="1">
    <source>
        <dbReference type="SAM" id="MobiDB-lite"/>
    </source>
</evidence>
<dbReference type="InterPro" id="IPR009042">
    <property type="entry name" value="RNA_pol_sigma70_r1_2"/>
</dbReference>
<evidence type="ECO:0000313" key="4">
    <source>
        <dbReference type="Proteomes" id="UP000769766"/>
    </source>
</evidence>
<feature type="domain" description="RNA polymerase sigma-70 region 1.2" evidence="2">
    <location>
        <begin position="100"/>
        <end position="125"/>
    </location>
</feature>
<reference evidence="3" key="1">
    <citation type="submission" date="2020-07" db="EMBL/GenBank/DDBJ databases">
        <title>Huge and variable diversity of episymbiotic CPR bacteria and DPANN archaea in groundwater ecosystems.</title>
        <authorList>
            <person name="He C.Y."/>
            <person name="Keren R."/>
            <person name="Whittaker M."/>
            <person name="Farag I.F."/>
            <person name="Doudna J."/>
            <person name="Cate J.H.D."/>
            <person name="Banfield J.F."/>
        </authorList>
    </citation>
    <scope>NUCLEOTIDE SEQUENCE</scope>
    <source>
        <strain evidence="3">NC_groundwater_672_Ag_B-0.1um_62_36</strain>
    </source>
</reference>
<sequence length="125" mass="13338">MKGHFRVVRGPRQGVGRLPGAPPMGVCGVSPRAGLVRALEKERAEVYTREISSLLQTLVDEEEATGVGGPEDKIEELPAAGEVAAEPRGNPKAGEEGLLDPLRAYFREMGSRPLLTHEGEIALGK</sequence>
<feature type="non-terminal residue" evidence="3">
    <location>
        <position position="125"/>
    </location>
</feature>
<dbReference type="GO" id="GO:0016987">
    <property type="term" value="F:sigma factor activity"/>
    <property type="evidence" value="ECO:0007669"/>
    <property type="project" value="InterPro"/>
</dbReference>
<dbReference type="Gene3D" id="1.10.601.10">
    <property type="entry name" value="RNA Polymerase Primary Sigma Factor"/>
    <property type="match status" value="1"/>
</dbReference>
<dbReference type="AlphaFoldDB" id="A0A932CQD3"/>
<name>A0A932CQD3_UNCTE</name>
<dbReference type="Proteomes" id="UP000769766">
    <property type="component" value="Unassembled WGS sequence"/>
</dbReference>
<evidence type="ECO:0000313" key="3">
    <source>
        <dbReference type="EMBL" id="MBI2876727.1"/>
    </source>
</evidence>
<proteinExistence type="predicted"/>
<dbReference type="EMBL" id="JACPRF010000229">
    <property type="protein sequence ID" value="MBI2876727.1"/>
    <property type="molecule type" value="Genomic_DNA"/>
</dbReference>
<dbReference type="GO" id="GO:0006352">
    <property type="term" value="P:DNA-templated transcription initiation"/>
    <property type="evidence" value="ECO:0007669"/>
    <property type="project" value="InterPro"/>
</dbReference>
<gene>
    <name evidence="3" type="ORF">HYY20_07590</name>
</gene>